<dbReference type="PRINTS" id="PR01908">
    <property type="entry name" value="ADSPHPHTASE"/>
</dbReference>
<dbReference type="PROSITE" id="PS50056">
    <property type="entry name" value="TYR_PHOSPHATASE_2"/>
    <property type="match status" value="1"/>
</dbReference>
<dbReference type="SMART" id="SM00195">
    <property type="entry name" value="DSPc"/>
    <property type="match status" value="1"/>
</dbReference>
<dbReference type="AlphaFoldDB" id="A0A914V090"/>
<dbReference type="PROSITE" id="PS50054">
    <property type="entry name" value="TYR_PHOSPHATASE_DUAL"/>
    <property type="match status" value="1"/>
</dbReference>
<dbReference type="InterPro" id="IPR000387">
    <property type="entry name" value="Tyr_Pase_dom"/>
</dbReference>
<evidence type="ECO:0000313" key="4">
    <source>
        <dbReference type="WBParaSite" id="PSAMB.scaffold140size73394.g2568.t1"/>
    </source>
</evidence>
<protein>
    <submittedName>
        <fullName evidence="4">Protein-tyrosine-phosphatase</fullName>
    </submittedName>
</protein>
<evidence type="ECO:0000313" key="3">
    <source>
        <dbReference type="Proteomes" id="UP000887566"/>
    </source>
</evidence>
<proteinExistence type="predicted"/>
<feature type="domain" description="Tyrosine specific protein phosphatases" evidence="2">
    <location>
        <begin position="129"/>
        <end position="183"/>
    </location>
</feature>
<dbReference type="InterPro" id="IPR020422">
    <property type="entry name" value="TYR_PHOSPHATASE_DUAL_dom"/>
</dbReference>
<dbReference type="Pfam" id="PF00782">
    <property type="entry name" value="DSPc"/>
    <property type="match status" value="1"/>
</dbReference>
<dbReference type="GO" id="GO:0005737">
    <property type="term" value="C:cytoplasm"/>
    <property type="evidence" value="ECO:0007669"/>
    <property type="project" value="TreeGrafter"/>
</dbReference>
<organism evidence="3 4">
    <name type="scientific">Plectus sambesii</name>
    <dbReference type="NCBI Taxonomy" id="2011161"/>
    <lineage>
        <taxon>Eukaryota</taxon>
        <taxon>Metazoa</taxon>
        <taxon>Ecdysozoa</taxon>
        <taxon>Nematoda</taxon>
        <taxon>Chromadorea</taxon>
        <taxon>Plectida</taxon>
        <taxon>Plectina</taxon>
        <taxon>Plectoidea</taxon>
        <taxon>Plectidae</taxon>
        <taxon>Plectus</taxon>
    </lineage>
</organism>
<dbReference type="Proteomes" id="UP000887566">
    <property type="component" value="Unplaced"/>
</dbReference>
<name>A0A914V090_9BILA</name>
<accession>A0A914V090</accession>
<dbReference type="PANTHER" id="PTHR46377:SF1">
    <property type="entry name" value="DUAL SPECIFICITY PROTEIN PHOSPHATASE 19"/>
    <property type="match status" value="1"/>
</dbReference>
<evidence type="ECO:0000259" key="2">
    <source>
        <dbReference type="PROSITE" id="PS50056"/>
    </source>
</evidence>
<keyword evidence="3" id="KW-1185">Reference proteome</keyword>
<dbReference type="Gene3D" id="3.90.190.10">
    <property type="entry name" value="Protein tyrosine phosphatase superfamily"/>
    <property type="match status" value="1"/>
</dbReference>
<reference evidence="4" key="1">
    <citation type="submission" date="2022-11" db="UniProtKB">
        <authorList>
            <consortium name="WormBaseParasite"/>
        </authorList>
    </citation>
    <scope>IDENTIFICATION</scope>
</reference>
<dbReference type="WBParaSite" id="PSAMB.scaffold140size73394.g2568.t1">
    <property type="protein sequence ID" value="PSAMB.scaffold140size73394.g2568.t1"/>
    <property type="gene ID" value="PSAMB.scaffold140size73394.g2568"/>
</dbReference>
<evidence type="ECO:0000259" key="1">
    <source>
        <dbReference type="PROSITE" id="PS50054"/>
    </source>
</evidence>
<dbReference type="InterPro" id="IPR000340">
    <property type="entry name" value="Dual-sp_phosphatase_cat-dom"/>
</dbReference>
<sequence length="216" mass="24038">MTTLSSLLAQIQKAKSSLQNVETKVITPDGRELIEQRDNDGFTKATQVAVRPWGFVGDFRPDLQMAEVAPGLYLGGQDPAHDADLLSSKSITHIVNLATNVDNHFPSRFVYMKIDIYDLPSCDIACFIPDCLSFIRAAILKGGRVFCHCNAGVSRSASMVIAYIMRYEGLRYSVAHERVKSIRAVIRPNEGFVRQLKTYEVDLDFERGVSANGKLH</sequence>
<feature type="domain" description="Tyrosine-protein phosphatase" evidence="1">
    <location>
        <begin position="64"/>
        <end position="205"/>
    </location>
</feature>
<dbReference type="InterPro" id="IPR029021">
    <property type="entry name" value="Prot-tyrosine_phosphatase-like"/>
</dbReference>
<dbReference type="PANTHER" id="PTHR46377">
    <property type="entry name" value="DUAL SPECIFICITY PROTEIN PHOSPHATASE 19"/>
    <property type="match status" value="1"/>
</dbReference>
<dbReference type="GO" id="GO:0008579">
    <property type="term" value="F:JUN kinase phosphatase activity"/>
    <property type="evidence" value="ECO:0007669"/>
    <property type="project" value="TreeGrafter"/>
</dbReference>
<dbReference type="SUPFAM" id="SSF52799">
    <property type="entry name" value="(Phosphotyrosine protein) phosphatases II"/>
    <property type="match status" value="1"/>
</dbReference>